<name>A0AAN9J8M7_CLITE</name>
<dbReference type="Proteomes" id="UP001359559">
    <property type="component" value="Unassembled WGS sequence"/>
</dbReference>
<dbReference type="PANTHER" id="PTHR13748">
    <property type="entry name" value="COBW-RELATED"/>
    <property type="match status" value="1"/>
</dbReference>
<organism evidence="1 2">
    <name type="scientific">Clitoria ternatea</name>
    <name type="common">Butterfly pea</name>
    <dbReference type="NCBI Taxonomy" id="43366"/>
    <lineage>
        <taxon>Eukaryota</taxon>
        <taxon>Viridiplantae</taxon>
        <taxon>Streptophyta</taxon>
        <taxon>Embryophyta</taxon>
        <taxon>Tracheophyta</taxon>
        <taxon>Spermatophyta</taxon>
        <taxon>Magnoliopsida</taxon>
        <taxon>eudicotyledons</taxon>
        <taxon>Gunneridae</taxon>
        <taxon>Pentapetalae</taxon>
        <taxon>rosids</taxon>
        <taxon>fabids</taxon>
        <taxon>Fabales</taxon>
        <taxon>Fabaceae</taxon>
        <taxon>Papilionoideae</taxon>
        <taxon>50 kb inversion clade</taxon>
        <taxon>NPAAA clade</taxon>
        <taxon>indigoferoid/millettioid clade</taxon>
        <taxon>Phaseoleae</taxon>
        <taxon>Clitoria</taxon>
    </lineage>
</organism>
<proteinExistence type="predicted"/>
<sequence length="152" mass="17042">MDELDLTPKVAEAVLKEEGEGYSSWLNSELGKTNLGAGRLMLHPRGFALPYYADSSKIRLCHSRYFFKNEVDAKHAGFHLDEVKPKGVINEAVEQIAYVDWIIVNKPDLVGESDISSLVQLDMGCLAHLKWIEYGKVNLDYVLGIGGFDLER</sequence>
<gene>
    <name evidence="1" type="ORF">RJT34_16538</name>
</gene>
<dbReference type="InterPro" id="IPR051316">
    <property type="entry name" value="Zinc-reg_GTPase_activator"/>
</dbReference>
<dbReference type="AlphaFoldDB" id="A0AAN9J8M7"/>
<accession>A0AAN9J8M7</accession>
<keyword evidence="2" id="KW-1185">Reference proteome</keyword>
<evidence type="ECO:0000313" key="1">
    <source>
        <dbReference type="EMBL" id="KAK7293666.1"/>
    </source>
</evidence>
<protein>
    <submittedName>
        <fullName evidence="1">Uncharacterized protein</fullName>
    </submittedName>
</protein>
<dbReference type="EMBL" id="JAYKXN010000004">
    <property type="protein sequence ID" value="KAK7293666.1"/>
    <property type="molecule type" value="Genomic_DNA"/>
</dbReference>
<dbReference type="PANTHER" id="PTHR13748:SF62">
    <property type="entry name" value="COBW DOMAIN-CONTAINING PROTEIN"/>
    <property type="match status" value="1"/>
</dbReference>
<comment type="caution">
    <text evidence="1">The sequence shown here is derived from an EMBL/GenBank/DDBJ whole genome shotgun (WGS) entry which is preliminary data.</text>
</comment>
<reference evidence="1 2" key="1">
    <citation type="submission" date="2024-01" db="EMBL/GenBank/DDBJ databases">
        <title>The genomes of 5 underutilized Papilionoideae crops provide insights into root nodulation and disease resistance.</title>
        <authorList>
            <person name="Yuan L."/>
        </authorList>
    </citation>
    <scope>NUCLEOTIDE SEQUENCE [LARGE SCALE GENOMIC DNA]</scope>
    <source>
        <strain evidence="1">LY-2023</strain>
        <tissue evidence="1">Leaf</tissue>
    </source>
</reference>
<dbReference type="GO" id="GO:0005737">
    <property type="term" value="C:cytoplasm"/>
    <property type="evidence" value="ECO:0007669"/>
    <property type="project" value="TreeGrafter"/>
</dbReference>
<evidence type="ECO:0000313" key="2">
    <source>
        <dbReference type="Proteomes" id="UP001359559"/>
    </source>
</evidence>